<dbReference type="InterPro" id="IPR018247">
    <property type="entry name" value="EF_Hand_1_Ca_BS"/>
</dbReference>
<reference evidence="3 4" key="1">
    <citation type="journal article" date="2017" name="Int. J. Syst. Evol. Microbiol.">
        <title>Ramlibacter alkalitolerans sp. nov., alkali-tolerant bacterium isolated from soil of ginseng.</title>
        <authorList>
            <person name="Lee D.H."/>
            <person name="Cha C.J."/>
        </authorList>
    </citation>
    <scope>NUCLEOTIDE SEQUENCE [LARGE SCALE GENOMIC DNA]</scope>
    <source>
        <strain evidence="3 4">KACC 19305</strain>
    </source>
</reference>
<gene>
    <name evidence="3" type="ORF">JI746_06840</name>
</gene>
<feature type="signal peptide" evidence="2">
    <location>
        <begin position="1"/>
        <end position="26"/>
    </location>
</feature>
<evidence type="ECO:0000313" key="3">
    <source>
        <dbReference type="EMBL" id="MBL0424820.1"/>
    </source>
</evidence>
<dbReference type="EMBL" id="JAEQND010000003">
    <property type="protein sequence ID" value="MBL0424820.1"/>
    <property type="molecule type" value="Genomic_DNA"/>
</dbReference>
<sequence length="382" mass="41266">MGFARWRGSPPAYVLLLALVSLPAWAHKPSDSYLTLRGEPDGIAVRWDIALRDLDYVLQLDRDGNGELTWGEVRQRSADLEKLAIAKLTFSSQGAACPLQSAGPLMLDKHSDGTYAVLSLRAQCDKLAGSVQVHYAMLFDVDPTHRGLVQWTPAGASSPQPLVFAADSATQDLQLAATSGWETLRQYVVEGIWHIWIGFDHILFLVALLLPAVLVRRAQAWSPTPSLRAAAVDVLKVVTAFTLAHSITLSLAVLGFISLPSRLVESVIAASVVVAALNNLRGTIDRKRWVMAFVFGLVHGFGFASVLADLGLPQGALALALVGFNLGVEIGQLAIVAAFLPVAYLLRSTSFYRVGVLRFGSLCVALVAAWWFVQRAFDLAPS</sequence>
<keyword evidence="1" id="KW-1133">Transmembrane helix</keyword>
<organism evidence="3 4">
    <name type="scientific">Ramlibacter alkalitolerans</name>
    <dbReference type="NCBI Taxonomy" id="2039631"/>
    <lineage>
        <taxon>Bacteria</taxon>
        <taxon>Pseudomonadati</taxon>
        <taxon>Pseudomonadota</taxon>
        <taxon>Betaproteobacteria</taxon>
        <taxon>Burkholderiales</taxon>
        <taxon>Comamonadaceae</taxon>
        <taxon>Ramlibacter</taxon>
    </lineage>
</organism>
<keyword evidence="1" id="KW-0812">Transmembrane</keyword>
<feature type="transmembrane region" description="Helical" evidence="1">
    <location>
        <begin position="318"/>
        <end position="344"/>
    </location>
</feature>
<feature type="transmembrane region" description="Helical" evidence="1">
    <location>
        <begin position="356"/>
        <end position="373"/>
    </location>
</feature>
<evidence type="ECO:0000256" key="2">
    <source>
        <dbReference type="SAM" id="SignalP"/>
    </source>
</evidence>
<keyword evidence="4" id="KW-1185">Reference proteome</keyword>
<protein>
    <submittedName>
        <fullName evidence="3">HupE/UreJ family protein</fullName>
    </submittedName>
</protein>
<dbReference type="PROSITE" id="PS00018">
    <property type="entry name" value="EF_HAND_1"/>
    <property type="match status" value="1"/>
</dbReference>
<evidence type="ECO:0000313" key="4">
    <source>
        <dbReference type="Proteomes" id="UP000622707"/>
    </source>
</evidence>
<feature type="chain" id="PRO_5046896440" evidence="2">
    <location>
        <begin position="27"/>
        <end position="382"/>
    </location>
</feature>
<dbReference type="Proteomes" id="UP000622707">
    <property type="component" value="Unassembled WGS sequence"/>
</dbReference>
<accession>A0ABS1JKR1</accession>
<feature type="transmembrane region" description="Helical" evidence="1">
    <location>
        <begin position="263"/>
        <end position="280"/>
    </location>
</feature>
<feature type="transmembrane region" description="Helical" evidence="1">
    <location>
        <begin position="292"/>
        <end position="312"/>
    </location>
</feature>
<feature type="transmembrane region" description="Helical" evidence="1">
    <location>
        <begin position="234"/>
        <end position="257"/>
    </location>
</feature>
<evidence type="ECO:0000256" key="1">
    <source>
        <dbReference type="SAM" id="Phobius"/>
    </source>
</evidence>
<name>A0ABS1JKR1_9BURK</name>
<comment type="caution">
    <text evidence="3">The sequence shown here is derived from an EMBL/GenBank/DDBJ whole genome shotgun (WGS) entry which is preliminary data.</text>
</comment>
<dbReference type="Pfam" id="PF13795">
    <property type="entry name" value="HupE_UreJ_2"/>
    <property type="match status" value="1"/>
</dbReference>
<keyword evidence="1" id="KW-0472">Membrane</keyword>
<keyword evidence="2" id="KW-0732">Signal</keyword>
<dbReference type="InterPro" id="IPR032809">
    <property type="entry name" value="Put_HupE_UreJ"/>
</dbReference>
<proteinExistence type="predicted"/>
<feature type="transmembrane region" description="Helical" evidence="1">
    <location>
        <begin position="193"/>
        <end position="214"/>
    </location>
</feature>